<dbReference type="STRING" id="1555241.A0A4P9XF38"/>
<dbReference type="InterPro" id="IPR025993">
    <property type="entry name" value="Ceramide_glucosylTrfase"/>
</dbReference>
<keyword evidence="7" id="KW-0328">Glycosyltransferase</keyword>
<proteinExistence type="inferred from homology"/>
<evidence type="ECO:0000256" key="8">
    <source>
        <dbReference type="ARBA" id="ARBA00022679"/>
    </source>
</evidence>
<dbReference type="GO" id="GO:0016020">
    <property type="term" value="C:membrane"/>
    <property type="evidence" value="ECO:0007669"/>
    <property type="project" value="UniProtKB-SubCell"/>
</dbReference>
<evidence type="ECO:0000256" key="5">
    <source>
        <dbReference type="ARBA" id="ARBA00012699"/>
    </source>
</evidence>
<evidence type="ECO:0000256" key="9">
    <source>
        <dbReference type="ARBA" id="ARBA00022692"/>
    </source>
</evidence>
<accession>A0A4P9XF38</accession>
<sequence>GVSILRPLKGVDINMEGALTSAMLQHYPRFEVLFSVASEKDPCVPLVQEIMSRYPEVDARLIVGDVPVGVNPKVCNLIKSYREAKYDILWVLDSNVQVQPGCLARSVEALQQPDVGLVHHLPIIENFTSMGAAVHAAFINATHAKMYTAINWFGIASCIVGKSNLYRKSDVERVGGLAHYAQFLSEDNLLATAIFKDLGKRHVMTYDLARQQLGYMTPEDDQFRRMRWIRIRKYTVVAATLFEPFTESLFIGPLAGWAVFTLFGFPRWLFVVLHTLAWFCVDLRIASLLWPGTTRYTALFALAWFQRESSAMLMWILAWLADDVAWRGQRFRLKRDGTAEL</sequence>
<feature type="non-terminal residue" evidence="15">
    <location>
        <position position="1"/>
    </location>
</feature>
<evidence type="ECO:0000256" key="2">
    <source>
        <dbReference type="ARBA" id="ARBA00004760"/>
    </source>
</evidence>
<protein>
    <recommendedName>
        <fullName evidence="6">Ceramide glucosyltransferase</fullName>
        <ecNumber evidence="5">2.4.1.80</ecNumber>
    </recommendedName>
    <alternativeName>
        <fullName evidence="13">Glucosylceramide synthase</fullName>
    </alternativeName>
    <alternativeName>
        <fullName evidence="14">UDP-glucose ceramide glucosyltransferase</fullName>
    </alternativeName>
    <alternativeName>
        <fullName evidence="12">UDP-glucose:N-acylsphingosine D-glucosyltransferase</fullName>
    </alternativeName>
</protein>
<evidence type="ECO:0000313" key="15">
    <source>
        <dbReference type="EMBL" id="RKP04174.1"/>
    </source>
</evidence>
<feature type="non-terminal residue" evidence="15">
    <location>
        <position position="341"/>
    </location>
</feature>
<dbReference type="PANTHER" id="PTHR12726:SF0">
    <property type="entry name" value="CERAMIDE GLUCOSYLTRANSFERASE"/>
    <property type="match status" value="1"/>
</dbReference>
<keyword evidence="11" id="KW-0472">Membrane</keyword>
<evidence type="ECO:0000256" key="11">
    <source>
        <dbReference type="ARBA" id="ARBA00023136"/>
    </source>
</evidence>
<keyword evidence="10" id="KW-1133">Transmembrane helix</keyword>
<dbReference type="EMBL" id="ML014113">
    <property type="protein sequence ID" value="RKP04174.1"/>
    <property type="molecule type" value="Genomic_DNA"/>
</dbReference>
<evidence type="ECO:0000256" key="7">
    <source>
        <dbReference type="ARBA" id="ARBA00022676"/>
    </source>
</evidence>
<dbReference type="InterPro" id="IPR029044">
    <property type="entry name" value="Nucleotide-diphossugar_trans"/>
</dbReference>
<evidence type="ECO:0000256" key="14">
    <source>
        <dbReference type="ARBA" id="ARBA00032575"/>
    </source>
</evidence>
<evidence type="ECO:0000256" key="3">
    <source>
        <dbReference type="ARBA" id="ARBA00004991"/>
    </source>
</evidence>
<evidence type="ECO:0000256" key="10">
    <source>
        <dbReference type="ARBA" id="ARBA00022989"/>
    </source>
</evidence>
<keyword evidence="8" id="KW-0808">Transferase</keyword>
<dbReference type="SUPFAM" id="SSF53448">
    <property type="entry name" value="Nucleotide-diphospho-sugar transferases"/>
    <property type="match status" value="1"/>
</dbReference>
<evidence type="ECO:0000256" key="12">
    <source>
        <dbReference type="ARBA" id="ARBA00031017"/>
    </source>
</evidence>
<dbReference type="GO" id="GO:0006679">
    <property type="term" value="P:glucosylceramide biosynthetic process"/>
    <property type="evidence" value="ECO:0007669"/>
    <property type="project" value="TreeGrafter"/>
</dbReference>
<dbReference type="CDD" id="cd02520">
    <property type="entry name" value="Glucosylceramide_synthase"/>
    <property type="match status" value="1"/>
</dbReference>
<evidence type="ECO:0000256" key="4">
    <source>
        <dbReference type="ARBA" id="ARBA00006739"/>
    </source>
</evidence>
<dbReference type="Proteomes" id="UP000274922">
    <property type="component" value="Unassembled WGS sequence"/>
</dbReference>
<comment type="subcellular location">
    <subcellularLocation>
        <location evidence="1">Membrane</location>
        <topology evidence="1">Multi-pass membrane protein</topology>
    </subcellularLocation>
</comment>
<dbReference type="Pfam" id="PF13506">
    <property type="entry name" value="Glyco_transf_21"/>
    <property type="match status" value="1"/>
</dbReference>
<name>A0A4P9XF38_9FUNG</name>
<keyword evidence="16" id="KW-1185">Reference proteome</keyword>
<dbReference type="UniPathway" id="UPA00222"/>
<keyword evidence="9" id="KW-0812">Transmembrane</keyword>
<evidence type="ECO:0000256" key="13">
    <source>
        <dbReference type="ARBA" id="ARBA00031543"/>
    </source>
</evidence>
<comment type="pathway">
    <text evidence="3">Sphingolipid metabolism.</text>
</comment>
<evidence type="ECO:0000256" key="1">
    <source>
        <dbReference type="ARBA" id="ARBA00004141"/>
    </source>
</evidence>
<dbReference type="Gene3D" id="3.90.550.10">
    <property type="entry name" value="Spore Coat Polysaccharide Biosynthesis Protein SpsA, Chain A"/>
    <property type="match status" value="1"/>
</dbReference>
<gene>
    <name evidence="15" type="ORF">CXG81DRAFT_4697</name>
</gene>
<evidence type="ECO:0000256" key="6">
    <source>
        <dbReference type="ARBA" id="ARBA00019988"/>
    </source>
</evidence>
<reference evidence="16" key="1">
    <citation type="journal article" date="2018" name="Nat. Microbiol.">
        <title>Leveraging single-cell genomics to expand the fungal tree of life.</title>
        <authorList>
            <person name="Ahrendt S.R."/>
            <person name="Quandt C.A."/>
            <person name="Ciobanu D."/>
            <person name="Clum A."/>
            <person name="Salamov A."/>
            <person name="Andreopoulos B."/>
            <person name="Cheng J.F."/>
            <person name="Woyke T."/>
            <person name="Pelin A."/>
            <person name="Henrissat B."/>
            <person name="Reynolds N.K."/>
            <person name="Benny G.L."/>
            <person name="Smith M.E."/>
            <person name="James T.Y."/>
            <person name="Grigoriev I.V."/>
        </authorList>
    </citation>
    <scope>NUCLEOTIDE SEQUENCE [LARGE SCALE GENOMIC DNA]</scope>
    <source>
        <strain evidence="16">ATCC 52028</strain>
    </source>
</reference>
<organism evidence="15 16">
    <name type="scientific">Caulochytrium protostelioides</name>
    <dbReference type="NCBI Taxonomy" id="1555241"/>
    <lineage>
        <taxon>Eukaryota</taxon>
        <taxon>Fungi</taxon>
        <taxon>Fungi incertae sedis</taxon>
        <taxon>Chytridiomycota</taxon>
        <taxon>Chytridiomycota incertae sedis</taxon>
        <taxon>Chytridiomycetes</taxon>
        <taxon>Caulochytriales</taxon>
        <taxon>Caulochytriaceae</taxon>
        <taxon>Caulochytrium</taxon>
    </lineage>
</organism>
<dbReference type="GO" id="GO:0008120">
    <property type="term" value="F:ceramide glucosyltransferase activity"/>
    <property type="evidence" value="ECO:0007669"/>
    <property type="project" value="UniProtKB-EC"/>
</dbReference>
<dbReference type="EC" id="2.4.1.80" evidence="5"/>
<comment type="similarity">
    <text evidence="4">Belongs to the glycosyltransferase 2 family.</text>
</comment>
<dbReference type="AlphaFoldDB" id="A0A4P9XF38"/>
<dbReference type="PANTHER" id="PTHR12726">
    <property type="entry name" value="CERAMIDE GLUCOSYLTRANSFERASE"/>
    <property type="match status" value="1"/>
</dbReference>
<dbReference type="OrthoDB" id="1483400at2759"/>
<comment type="pathway">
    <text evidence="2">Lipid metabolism; sphingolipid metabolism.</text>
</comment>
<evidence type="ECO:0000313" key="16">
    <source>
        <dbReference type="Proteomes" id="UP000274922"/>
    </source>
</evidence>